<comment type="caution">
    <text evidence="4">The sequence shown here is derived from an EMBL/GenBank/DDBJ whole genome shotgun (WGS) entry which is preliminary data.</text>
</comment>
<reference evidence="4" key="1">
    <citation type="journal article" date="2018" name="Int. J. Syst. Evol. Microbiol.">
        <title>Carboxylicivirga sediminis sp. nov., isolated from coastal sediment.</title>
        <authorList>
            <person name="Wang F.Q."/>
            <person name="Ren L.H."/>
            <person name="Zou R.J."/>
            <person name="Sun Y.Z."/>
            <person name="Liu X.J."/>
            <person name="Jiang F."/>
            <person name="Liu L.J."/>
        </authorList>
    </citation>
    <scope>NUCLEOTIDE SEQUENCE</scope>
    <source>
        <strain evidence="4">JR1</strain>
    </source>
</reference>
<sequence length="150" mass="17337">MTLARLSNNWFPSVPSIFDRFFDGELMDWNNSNYSSTDTTLPAVNVMENADEYAIEVAAPGLNKEDFKVDYDNGRLTISSEHKNEKEEKDGEKVTRREFSYQSFQRSFTISENAVNADKIKANYKNGILYITLPKREELKPKPIKQIEIK</sequence>
<dbReference type="SUPFAM" id="SSF49764">
    <property type="entry name" value="HSP20-like chaperones"/>
    <property type="match status" value="1"/>
</dbReference>
<gene>
    <name evidence="4" type="ORF">KDU71_21155</name>
</gene>
<accession>A0A941J2B7</accession>
<dbReference type="Proteomes" id="UP000679220">
    <property type="component" value="Unassembled WGS sequence"/>
</dbReference>
<dbReference type="InterPro" id="IPR008978">
    <property type="entry name" value="HSP20-like_chaperone"/>
</dbReference>
<dbReference type="Pfam" id="PF00011">
    <property type="entry name" value="HSP20"/>
    <property type="match status" value="1"/>
</dbReference>
<evidence type="ECO:0000256" key="1">
    <source>
        <dbReference type="PROSITE-ProRule" id="PRU00285"/>
    </source>
</evidence>
<feature type="domain" description="SHSP" evidence="3">
    <location>
        <begin position="35"/>
        <end position="150"/>
    </location>
</feature>
<keyword evidence="5" id="KW-1185">Reference proteome</keyword>
<dbReference type="PANTHER" id="PTHR11527">
    <property type="entry name" value="HEAT-SHOCK PROTEIN 20 FAMILY MEMBER"/>
    <property type="match status" value="1"/>
</dbReference>
<dbReference type="EMBL" id="JAGTAR010000049">
    <property type="protein sequence ID" value="MBR8538092.1"/>
    <property type="molecule type" value="Genomic_DNA"/>
</dbReference>
<dbReference type="InterPro" id="IPR002068">
    <property type="entry name" value="A-crystallin/Hsp20_dom"/>
</dbReference>
<name>A0A941J2B7_9BACT</name>
<dbReference type="AlphaFoldDB" id="A0A941J2B7"/>
<proteinExistence type="inferred from homology"/>
<dbReference type="Gene3D" id="2.60.40.790">
    <property type="match status" value="1"/>
</dbReference>
<evidence type="ECO:0000313" key="4">
    <source>
        <dbReference type="EMBL" id="MBR8538092.1"/>
    </source>
</evidence>
<dbReference type="RefSeq" id="WP_212193116.1">
    <property type="nucleotide sequence ID" value="NZ_JAGTAR010000049.1"/>
</dbReference>
<dbReference type="InterPro" id="IPR031107">
    <property type="entry name" value="Small_HSP"/>
</dbReference>
<organism evidence="4 5">
    <name type="scientific">Carboxylicivirga sediminis</name>
    <dbReference type="NCBI Taxonomy" id="2006564"/>
    <lineage>
        <taxon>Bacteria</taxon>
        <taxon>Pseudomonadati</taxon>
        <taxon>Bacteroidota</taxon>
        <taxon>Bacteroidia</taxon>
        <taxon>Marinilabiliales</taxon>
        <taxon>Marinilabiliaceae</taxon>
        <taxon>Carboxylicivirga</taxon>
    </lineage>
</organism>
<evidence type="ECO:0000259" key="3">
    <source>
        <dbReference type="PROSITE" id="PS01031"/>
    </source>
</evidence>
<dbReference type="CDD" id="cd06464">
    <property type="entry name" value="ACD_sHsps-like"/>
    <property type="match status" value="1"/>
</dbReference>
<dbReference type="PROSITE" id="PS01031">
    <property type="entry name" value="SHSP"/>
    <property type="match status" value="1"/>
</dbReference>
<evidence type="ECO:0000256" key="2">
    <source>
        <dbReference type="RuleBase" id="RU003616"/>
    </source>
</evidence>
<evidence type="ECO:0000313" key="5">
    <source>
        <dbReference type="Proteomes" id="UP000679220"/>
    </source>
</evidence>
<comment type="similarity">
    <text evidence="1 2">Belongs to the small heat shock protein (HSP20) family.</text>
</comment>
<protein>
    <submittedName>
        <fullName evidence="4">Hsp20/alpha crystallin family protein</fullName>
    </submittedName>
</protein>
<reference evidence="4" key="2">
    <citation type="submission" date="2021-04" db="EMBL/GenBank/DDBJ databases">
        <authorList>
            <person name="Zhang T."/>
            <person name="Zhang Y."/>
            <person name="Lu D."/>
            <person name="Zuo D."/>
            <person name="Du Z."/>
        </authorList>
    </citation>
    <scope>NUCLEOTIDE SEQUENCE</scope>
    <source>
        <strain evidence="4">JR1</strain>
    </source>
</reference>